<reference evidence="4 5" key="1">
    <citation type="submission" date="2023-07" db="EMBL/GenBank/DDBJ databases">
        <title>Sequencing the genomes of 1000 actinobacteria strains.</title>
        <authorList>
            <person name="Klenk H.-P."/>
        </authorList>
    </citation>
    <scope>NUCLEOTIDE SEQUENCE [LARGE SCALE GENOMIC DNA]</scope>
    <source>
        <strain evidence="4 5">DSM 44388</strain>
    </source>
</reference>
<dbReference type="SUPFAM" id="SSF51735">
    <property type="entry name" value="NAD(P)-binding Rossmann-fold domains"/>
    <property type="match status" value="1"/>
</dbReference>
<organism evidence="4 5">
    <name type="scientific">Kineosporia succinea</name>
    <dbReference type="NCBI Taxonomy" id="84632"/>
    <lineage>
        <taxon>Bacteria</taxon>
        <taxon>Bacillati</taxon>
        <taxon>Actinomycetota</taxon>
        <taxon>Actinomycetes</taxon>
        <taxon>Kineosporiales</taxon>
        <taxon>Kineosporiaceae</taxon>
        <taxon>Kineosporia</taxon>
    </lineage>
</organism>
<protein>
    <submittedName>
        <fullName evidence="4">NAD(P)-dependent dehydrogenase (Short-subunit alcohol dehydrogenase family)</fullName>
    </submittedName>
</protein>
<dbReference type="PANTHER" id="PTHR42901">
    <property type="entry name" value="ALCOHOL DEHYDROGENASE"/>
    <property type="match status" value="1"/>
</dbReference>
<dbReference type="InterPro" id="IPR020904">
    <property type="entry name" value="Sc_DH/Rdtase_CS"/>
</dbReference>
<keyword evidence="2" id="KW-0560">Oxidoreductase</keyword>
<dbReference type="EMBL" id="JAUSQZ010000001">
    <property type="protein sequence ID" value="MDP9826860.1"/>
    <property type="molecule type" value="Genomic_DNA"/>
</dbReference>
<dbReference type="InterPro" id="IPR002347">
    <property type="entry name" value="SDR_fam"/>
</dbReference>
<evidence type="ECO:0000256" key="2">
    <source>
        <dbReference type="ARBA" id="ARBA00023002"/>
    </source>
</evidence>
<dbReference type="PROSITE" id="PS00061">
    <property type="entry name" value="ADH_SHORT"/>
    <property type="match status" value="1"/>
</dbReference>
<dbReference type="PRINTS" id="PR00080">
    <property type="entry name" value="SDRFAMILY"/>
</dbReference>
<evidence type="ECO:0000313" key="5">
    <source>
        <dbReference type="Proteomes" id="UP001235712"/>
    </source>
</evidence>
<evidence type="ECO:0000256" key="3">
    <source>
        <dbReference type="RuleBase" id="RU000363"/>
    </source>
</evidence>
<dbReference type="RefSeq" id="WP_307242138.1">
    <property type="nucleotide sequence ID" value="NZ_JAUSQZ010000001.1"/>
</dbReference>
<dbReference type="InterPro" id="IPR036291">
    <property type="entry name" value="NAD(P)-bd_dom_sf"/>
</dbReference>
<gene>
    <name evidence="4" type="ORF">J2S57_002609</name>
</gene>
<comment type="caution">
    <text evidence="4">The sequence shown here is derived from an EMBL/GenBank/DDBJ whole genome shotgun (WGS) entry which is preliminary data.</text>
</comment>
<evidence type="ECO:0000313" key="4">
    <source>
        <dbReference type="EMBL" id="MDP9826860.1"/>
    </source>
</evidence>
<dbReference type="PRINTS" id="PR00081">
    <property type="entry name" value="GDHRDH"/>
</dbReference>
<dbReference type="Proteomes" id="UP001235712">
    <property type="component" value="Unassembled WGS sequence"/>
</dbReference>
<evidence type="ECO:0000256" key="1">
    <source>
        <dbReference type="ARBA" id="ARBA00006484"/>
    </source>
</evidence>
<comment type="similarity">
    <text evidence="1 3">Belongs to the short-chain dehydrogenases/reductases (SDR) family.</text>
</comment>
<keyword evidence="5" id="KW-1185">Reference proteome</keyword>
<dbReference type="Gene3D" id="3.40.50.720">
    <property type="entry name" value="NAD(P)-binding Rossmann-like Domain"/>
    <property type="match status" value="1"/>
</dbReference>
<dbReference type="Pfam" id="PF00106">
    <property type="entry name" value="adh_short"/>
    <property type="match status" value="1"/>
</dbReference>
<accession>A0ABT9P3S9</accession>
<dbReference type="PANTHER" id="PTHR42901:SF1">
    <property type="entry name" value="ALCOHOL DEHYDROGENASE"/>
    <property type="match status" value="1"/>
</dbReference>
<proteinExistence type="inferred from homology"/>
<name>A0ABT9P3S9_9ACTN</name>
<sequence length="231" mass="23960">MPVALVTGASSGLGRALAAALADAGWDVVVDARGASRLTKALAPYPNVHRHPGDVTDSRHRRELIAACTELGGLDLLVNNAGGLGPSPLPALGEFPLSSLEDLFTVNVVAPLGLIQLALPILAERDGTIVNITSDAASAVYPGWGGYGATKAALEQIGAVLGAECTGSVRVYSFDPGDLRTPMHQAAFPDEDISDRPLPESVVPAFVKLLEERPSNGRYSADDLKTTEVSA</sequence>
<dbReference type="CDD" id="cd05233">
    <property type="entry name" value="SDR_c"/>
    <property type="match status" value="1"/>
</dbReference>